<name>A0A1M6JTC4_9FIRM</name>
<dbReference type="InterPro" id="IPR001173">
    <property type="entry name" value="Glyco_trans_2-like"/>
</dbReference>
<proteinExistence type="predicted"/>
<dbReference type="GO" id="GO:0044010">
    <property type="term" value="P:single-species biofilm formation"/>
    <property type="evidence" value="ECO:0007669"/>
    <property type="project" value="TreeGrafter"/>
</dbReference>
<dbReference type="Gene3D" id="3.90.550.10">
    <property type="entry name" value="Spore Coat Polysaccharide Biosynthesis Protein SpsA, Chain A"/>
    <property type="match status" value="1"/>
</dbReference>
<evidence type="ECO:0000313" key="3">
    <source>
        <dbReference type="Proteomes" id="UP000184342"/>
    </source>
</evidence>
<dbReference type="Proteomes" id="UP000184342">
    <property type="component" value="Unassembled WGS sequence"/>
</dbReference>
<dbReference type="Pfam" id="PF00535">
    <property type="entry name" value="Glycos_transf_2"/>
    <property type="match status" value="1"/>
</dbReference>
<dbReference type="AlphaFoldDB" id="A0A1M6JTC4"/>
<accession>A0A1M6JTC4</accession>
<dbReference type="InterPro" id="IPR029044">
    <property type="entry name" value="Nucleotide-diphossugar_trans"/>
</dbReference>
<keyword evidence="2" id="KW-0808">Transferase</keyword>
<dbReference type="GO" id="GO:0016740">
    <property type="term" value="F:transferase activity"/>
    <property type="evidence" value="ECO:0007669"/>
    <property type="project" value="UniProtKB-KW"/>
</dbReference>
<evidence type="ECO:0000259" key="1">
    <source>
        <dbReference type="Pfam" id="PF00535"/>
    </source>
</evidence>
<reference evidence="2 3" key="1">
    <citation type="submission" date="2016-11" db="EMBL/GenBank/DDBJ databases">
        <authorList>
            <person name="Jaros S."/>
            <person name="Januszkiewicz K."/>
            <person name="Wedrychowicz H."/>
        </authorList>
    </citation>
    <scope>NUCLEOTIDE SEQUENCE [LARGE SCALE GENOMIC DNA]</scope>
    <source>
        <strain evidence="2 3">DSM 15970</strain>
    </source>
</reference>
<dbReference type="EMBL" id="FQYT01000023">
    <property type="protein sequence ID" value="SHJ49860.1"/>
    <property type="molecule type" value="Genomic_DNA"/>
</dbReference>
<feature type="domain" description="Glycosyltransferase 2-like" evidence="1">
    <location>
        <begin position="4"/>
        <end position="170"/>
    </location>
</feature>
<dbReference type="CDD" id="cd00761">
    <property type="entry name" value="Glyco_tranf_GTA_type"/>
    <property type="match status" value="1"/>
</dbReference>
<gene>
    <name evidence="2" type="ORF">SAMN02745691_02061</name>
</gene>
<organism evidence="2 3">
    <name type="scientific">Parasporobacterium paucivorans DSM 15970</name>
    <dbReference type="NCBI Taxonomy" id="1122934"/>
    <lineage>
        <taxon>Bacteria</taxon>
        <taxon>Bacillati</taxon>
        <taxon>Bacillota</taxon>
        <taxon>Clostridia</taxon>
        <taxon>Lachnospirales</taxon>
        <taxon>Lachnospiraceae</taxon>
        <taxon>Parasporobacterium</taxon>
    </lineage>
</organism>
<dbReference type="RefSeq" id="WP_073994324.1">
    <property type="nucleotide sequence ID" value="NZ_FQYT01000023.1"/>
</dbReference>
<dbReference type="OrthoDB" id="9790005at2"/>
<sequence>MTDVIIPTYKPGKALGILLEALNRQTIRPDNIFIINTDEKCLQETDYAGFSNVKVHHISQSEFDHAATRNMAIRMSGAEYVILMTQDAIPADDRLIEELIKPFADEEVVLTYGRQLPREDCNPVESYTRSFNYPAQDMMKTKEDIPRLGIKAYFCSDVCAAYRVSSYKSLGGFVPRTIFNEDALYAAKALKNGYKVYYASKARVIHSHNYGAMEYFRRNFDLGVSHREYREVFEGIKTEGEGIRLVKNTMKHLISIRKTRLIPGLVWDSAWKYIGYRLGKKYDSLPKGLVIKCSMNKQYWEEML</sequence>
<evidence type="ECO:0000313" key="2">
    <source>
        <dbReference type="EMBL" id="SHJ49860.1"/>
    </source>
</evidence>
<dbReference type="STRING" id="1122934.SAMN02745691_02061"/>
<dbReference type="PANTHER" id="PTHR43685:SF13">
    <property type="entry name" value="O ANTIGEN BIOSYNTHESIS RHAMNOSYLTRANSFERASE RFBN"/>
    <property type="match status" value="1"/>
</dbReference>
<protein>
    <submittedName>
        <fullName evidence="2">Rhamnosyltransferase</fullName>
    </submittedName>
</protein>
<dbReference type="InterPro" id="IPR050834">
    <property type="entry name" value="Glycosyltransf_2"/>
</dbReference>
<dbReference type="PANTHER" id="PTHR43685">
    <property type="entry name" value="GLYCOSYLTRANSFERASE"/>
    <property type="match status" value="1"/>
</dbReference>
<keyword evidence="3" id="KW-1185">Reference proteome</keyword>
<dbReference type="SUPFAM" id="SSF53448">
    <property type="entry name" value="Nucleotide-diphospho-sugar transferases"/>
    <property type="match status" value="1"/>
</dbReference>